<comment type="caution">
    <text evidence="2">The sequence shown here is derived from an EMBL/GenBank/DDBJ whole genome shotgun (WGS) entry which is preliminary data.</text>
</comment>
<dbReference type="Proteomes" id="UP000055045">
    <property type="component" value="Unassembled WGS sequence"/>
</dbReference>
<feature type="region of interest" description="Disordered" evidence="1">
    <location>
        <begin position="88"/>
        <end position="108"/>
    </location>
</feature>
<proteinExistence type="predicted"/>
<name>A0A101MBY5_PENFR</name>
<protein>
    <submittedName>
        <fullName evidence="2">Uncharacterized protein</fullName>
    </submittedName>
</protein>
<evidence type="ECO:0000256" key="1">
    <source>
        <dbReference type="SAM" id="MobiDB-lite"/>
    </source>
</evidence>
<accession>A0A101MBY5</accession>
<gene>
    <name evidence="2" type="ORF">ACN42_g9442</name>
</gene>
<evidence type="ECO:0000313" key="2">
    <source>
        <dbReference type="EMBL" id="KUM57732.1"/>
    </source>
</evidence>
<dbReference type="EMBL" id="LLXE01000339">
    <property type="protein sequence ID" value="KUM57732.1"/>
    <property type="molecule type" value="Genomic_DNA"/>
</dbReference>
<reference evidence="2 3" key="1">
    <citation type="submission" date="2015-10" db="EMBL/GenBank/DDBJ databases">
        <title>Genome sequencing of Penicillium freii.</title>
        <authorList>
            <person name="Nguyen H.D."/>
            <person name="Visagie C.M."/>
            <person name="Seifert K.A."/>
        </authorList>
    </citation>
    <scope>NUCLEOTIDE SEQUENCE [LARGE SCALE GENOMIC DNA]</scope>
    <source>
        <strain evidence="2 3">DAOM 242723</strain>
    </source>
</reference>
<evidence type="ECO:0000313" key="3">
    <source>
        <dbReference type="Proteomes" id="UP000055045"/>
    </source>
</evidence>
<keyword evidence="3" id="KW-1185">Reference proteome</keyword>
<sequence length="108" mass="12101">MPYDNYGNWYSYNNSGINSQVSQEPTSKSTHTDYQGNHYCSRDYGSDVFNSNSYHYSNQDGSYYYSNPDGSTYYNSGNGYAVYTPPPAPAEYYQGSGNHGKGASYQHA</sequence>
<dbReference type="AlphaFoldDB" id="A0A101MBY5"/>
<dbReference type="STRING" id="48697.A0A101MBY5"/>
<organism evidence="2 3">
    <name type="scientific">Penicillium freii</name>
    <dbReference type="NCBI Taxonomy" id="48697"/>
    <lineage>
        <taxon>Eukaryota</taxon>
        <taxon>Fungi</taxon>
        <taxon>Dikarya</taxon>
        <taxon>Ascomycota</taxon>
        <taxon>Pezizomycotina</taxon>
        <taxon>Eurotiomycetes</taxon>
        <taxon>Eurotiomycetidae</taxon>
        <taxon>Eurotiales</taxon>
        <taxon>Aspergillaceae</taxon>
        <taxon>Penicillium</taxon>
    </lineage>
</organism>